<dbReference type="EMBL" id="CM047942">
    <property type="protein sequence ID" value="KAI9901236.1"/>
    <property type="molecule type" value="Genomic_DNA"/>
</dbReference>
<protein>
    <submittedName>
        <fullName evidence="1">Uncharacterized protein</fullName>
    </submittedName>
</protein>
<organism evidence="1 2">
    <name type="scientific">Trichothecium roseum</name>
    <dbReference type="NCBI Taxonomy" id="47278"/>
    <lineage>
        <taxon>Eukaryota</taxon>
        <taxon>Fungi</taxon>
        <taxon>Dikarya</taxon>
        <taxon>Ascomycota</taxon>
        <taxon>Pezizomycotina</taxon>
        <taxon>Sordariomycetes</taxon>
        <taxon>Hypocreomycetidae</taxon>
        <taxon>Hypocreales</taxon>
        <taxon>Hypocreales incertae sedis</taxon>
        <taxon>Trichothecium</taxon>
    </lineage>
</organism>
<name>A0ACC0V5N7_9HYPO</name>
<evidence type="ECO:0000313" key="1">
    <source>
        <dbReference type="EMBL" id="KAI9901236.1"/>
    </source>
</evidence>
<comment type="caution">
    <text evidence="1">The sequence shown here is derived from an EMBL/GenBank/DDBJ whole genome shotgun (WGS) entry which is preliminary data.</text>
</comment>
<evidence type="ECO:0000313" key="2">
    <source>
        <dbReference type="Proteomes" id="UP001163324"/>
    </source>
</evidence>
<accession>A0ACC0V5N7</accession>
<keyword evidence="2" id="KW-1185">Reference proteome</keyword>
<dbReference type="Proteomes" id="UP001163324">
    <property type="component" value="Chromosome 3"/>
</dbReference>
<reference evidence="1" key="1">
    <citation type="submission" date="2022-10" db="EMBL/GenBank/DDBJ databases">
        <title>Complete Genome of Trichothecium roseum strain YXFP-22015, a Plant Pathogen Isolated from Citrus.</title>
        <authorList>
            <person name="Wang Y."/>
            <person name="Zhu L."/>
        </authorList>
    </citation>
    <scope>NUCLEOTIDE SEQUENCE</scope>
    <source>
        <strain evidence="1">YXFP-22015</strain>
    </source>
</reference>
<proteinExistence type="predicted"/>
<gene>
    <name evidence="1" type="ORF">N3K66_003053</name>
</gene>
<sequence>MTSTYPKELRGRRAPRRSRFGCRNCKLRKLKCDECKPCCKRCSSFGVLCNFMPGIPDLQPAAADTAHPLIVRRRTELRPPISGAVWTSDETSCHQLNAKCQDFITRYLGRGLATPDDPTMMHANRMLLGLAFTNPFLMHAFLAVAFTYDRHVGNSQNYKRSLEECHHWHQSTILLNRRLREPIGTKDKDPIWGTAAALSILAFSCPDAGRPEESWPLTPSGRSDLDWVRMGRAKMSLWHTVNPLRPDSIFRIMGEAFAFMFSPLPERGVDGIPSALAAVCSLQNSSTADSNPYFHAAHAVSLLLSLPDDEVTTGPTQLFIRTIDGAFEDLLRDRDPVALLLLYMWYRKASRGIWWIELRARVECPSILTYLRLHHAENIAIQAFLWEEGLNGVRSGSDVVL</sequence>